<feature type="transmembrane region" description="Helical" evidence="1">
    <location>
        <begin position="129"/>
        <end position="147"/>
    </location>
</feature>
<evidence type="ECO:0000313" key="3">
    <source>
        <dbReference type="Proteomes" id="UP001139000"/>
    </source>
</evidence>
<evidence type="ECO:0000256" key="1">
    <source>
        <dbReference type="SAM" id="Phobius"/>
    </source>
</evidence>
<dbReference type="PANTHER" id="PTHR36974:SF1">
    <property type="entry name" value="DOXX FAMILY MEMBRANE PROTEIN"/>
    <property type="match status" value="1"/>
</dbReference>
<dbReference type="RefSeq" id="WP_234656393.1">
    <property type="nucleotide sequence ID" value="NZ_CP094997.1"/>
</dbReference>
<comment type="caution">
    <text evidence="2">The sequence shown here is derived from an EMBL/GenBank/DDBJ whole genome shotgun (WGS) entry which is preliminary data.</text>
</comment>
<evidence type="ECO:0008006" key="4">
    <source>
        <dbReference type="Google" id="ProtNLM"/>
    </source>
</evidence>
<feature type="transmembrane region" description="Helical" evidence="1">
    <location>
        <begin position="28"/>
        <end position="47"/>
    </location>
</feature>
<keyword evidence="1" id="KW-0472">Membrane</keyword>
<protein>
    <recommendedName>
        <fullName evidence="4">DoxX family membrane protein</fullName>
    </recommendedName>
</protein>
<dbReference type="PANTHER" id="PTHR36974">
    <property type="entry name" value="MEMBRANE PROTEIN-RELATED"/>
    <property type="match status" value="1"/>
</dbReference>
<feature type="transmembrane region" description="Helical" evidence="1">
    <location>
        <begin position="90"/>
        <end position="109"/>
    </location>
</feature>
<gene>
    <name evidence="2" type="ORF">LXM26_17885</name>
</gene>
<dbReference type="Proteomes" id="UP001139000">
    <property type="component" value="Unassembled WGS sequence"/>
</dbReference>
<keyword evidence="3" id="KW-1185">Reference proteome</keyword>
<keyword evidence="1" id="KW-0812">Transmembrane</keyword>
<dbReference type="EMBL" id="JAJTTC010000004">
    <property type="protein sequence ID" value="MCF0063386.1"/>
    <property type="molecule type" value="Genomic_DNA"/>
</dbReference>
<evidence type="ECO:0000313" key="2">
    <source>
        <dbReference type="EMBL" id="MCF0063386.1"/>
    </source>
</evidence>
<name>A0A9X1TEN2_9BACT</name>
<accession>A0A9X1TEN2</accession>
<keyword evidence="1" id="KW-1133">Transmembrane helix</keyword>
<sequence length="153" mass="17537">MKPFALLLIVFALTATISKIFSRDWNLPLSGNLALGVMLCFTALGHFMFTKGMSMMIPDFIPFKKEIVYFTGVLEIILGLALLLPAFRPIIGIIIIVFFILILPANIYAAIKNLNYEKGTFDGEGLRYLWFRVPLQLFFIAWVWFFAVRDLNY</sequence>
<feature type="transmembrane region" description="Helical" evidence="1">
    <location>
        <begin position="67"/>
        <end position="84"/>
    </location>
</feature>
<proteinExistence type="predicted"/>
<dbReference type="AlphaFoldDB" id="A0A9X1TEN2"/>
<organism evidence="2 3">
    <name type="scientific">Dyadobacter chenwenxiniae</name>
    <dbReference type="NCBI Taxonomy" id="2906456"/>
    <lineage>
        <taxon>Bacteria</taxon>
        <taxon>Pseudomonadati</taxon>
        <taxon>Bacteroidota</taxon>
        <taxon>Cytophagia</taxon>
        <taxon>Cytophagales</taxon>
        <taxon>Spirosomataceae</taxon>
        <taxon>Dyadobacter</taxon>
    </lineage>
</organism>
<reference evidence="2" key="1">
    <citation type="submission" date="2021-12" db="EMBL/GenBank/DDBJ databases">
        <title>Novel species in genus Dyadobacter.</title>
        <authorList>
            <person name="Ma C."/>
        </authorList>
    </citation>
    <scope>NUCLEOTIDE SEQUENCE</scope>
    <source>
        <strain evidence="2">LJ419</strain>
    </source>
</reference>